<dbReference type="PANTHER" id="PTHR43715">
    <property type="entry name" value="GDP-MANNOSE 4,6-DEHYDRATASE"/>
    <property type="match status" value="1"/>
</dbReference>
<dbReference type="Gene3D" id="3.40.50.720">
    <property type="entry name" value="NAD(P)-binding Rossmann-like Domain"/>
    <property type="match status" value="1"/>
</dbReference>
<dbReference type="EMBL" id="UINC01019278">
    <property type="protein sequence ID" value="SVA81565.1"/>
    <property type="molecule type" value="Genomic_DNA"/>
</dbReference>
<dbReference type="NCBIfam" id="TIGR01472">
    <property type="entry name" value="gmd"/>
    <property type="match status" value="1"/>
</dbReference>
<dbReference type="HAMAP" id="MF_00955">
    <property type="entry name" value="GDP_Man_dehydratase"/>
    <property type="match status" value="1"/>
</dbReference>
<dbReference type="EC" id="4.2.1.47" evidence="3"/>
<evidence type="ECO:0000259" key="5">
    <source>
        <dbReference type="Pfam" id="PF16363"/>
    </source>
</evidence>
<evidence type="ECO:0000256" key="3">
    <source>
        <dbReference type="ARBA" id="ARBA00011989"/>
    </source>
</evidence>
<dbReference type="SUPFAM" id="SSF51735">
    <property type="entry name" value="NAD(P)-binding Rossmann-fold domains"/>
    <property type="match status" value="1"/>
</dbReference>
<evidence type="ECO:0000313" key="6">
    <source>
        <dbReference type="EMBL" id="SVA81565.1"/>
    </source>
</evidence>
<dbReference type="Gene3D" id="3.90.25.10">
    <property type="entry name" value="UDP-galactose 4-epimerase, domain 1"/>
    <property type="match status" value="1"/>
</dbReference>
<reference evidence="6" key="1">
    <citation type="submission" date="2018-05" db="EMBL/GenBank/DDBJ databases">
        <authorList>
            <person name="Lanie J.A."/>
            <person name="Ng W.-L."/>
            <person name="Kazmierczak K.M."/>
            <person name="Andrzejewski T.M."/>
            <person name="Davidsen T.M."/>
            <person name="Wayne K.J."/>
            <person name="Tettelin H."/>
            <person name="Glass J.I."/>
            <person name="Rusch D."/>
            <person name="Podicherti R."/>
            <person name="Tsui H.-C.T."/>
            <person name="Winkler M.E."/>
        </authorList>
    </citation>
    <scope>NUCLEOTIDE SEQUENCE</scope>
</reference>
<protein>
    <recommendedName>
        <fullName evidence="3">GDP-mannose 4,6-dehydratase</fullName>
        <ecNumber evidence="3">4.2.1.47</ecNumber>
    </recommendedName>
</protein>
<gene>
    <name evidence="6" type="ORF">METZ01_LOCUS134419</name>
</gene>
<comment type="similarity">
    <text evidence="2">Belongs to the NAD(P)-dependent epimerase/dehydratase family. GDP-mannose 4,6-dehydratase subfamily.</text>
</comment>
<dbReference type="InterPro" id="IPR006368">
    <property type="entry name" value="GDP_Man_deHydtase"/>
</dbReference>
<name>A0A381YX22_9ZZZZ</name>
<comment type="cofactor">
    <cofactor evidence="1">
        <name>NADP(+)</name>
        <dbReference type="ChEBI" id="CHEBI:58349"/>
    </cofactor>
</comment>
<dbReference type="GO" id="GO:0042351">
    <property type="term" value="P:'de novo' GDP-L-fucose biosynthetic process"/>
    <property type="evidence" value="ECO:0007669"/>
    <property type="project" value="TreeGrafter"/>
</dbReference>
<evidence type="ECO:0000256" key="2">
    <source>
        <dbReference type="ARBA" id="ARBA00009263"/>
    </source>
</evidence>
<dbReference type="GO" id="GO:0008446">
    <property type="term" value="F:GDP-mannose 4,6-dehydratase activity"/>
    <property type="evidence" value="ECO:0007669"/>
    <property type="project" value="UniProtKB-EC"/>
</dbReference>
<accession>A0A381YX22</accession>
<keyword evidence="4" id="KW-0456">Lyase</keyword>
<dbReference type="AlphaFoldDB" id="A0A381YX22"/>
<feature type="domain" description="NAD(P)-binding" evidence="5">
    <location>
        <begin position="6"/>
        <end position="329"/>
    </location>
</feature>
<evidence type="ECO:0000256" key="4">
    <source>
        <dbReference type="ARBA" id="ARBA00023239"/>
    </source>
</evidence>
<dbReference type="Pfam" id="PF16363">
    <property type="entry name" value="GDP_Man_Dehyd"/>
    <property type="match status" value="1"/>
</dbReference>
<organism evidence="6">
    <name type="scientific">marine metagenome</name>
    <dbReference type="NCBI Taxonomy" id="408172"/>
    <lineage>
        <taxon>unclassified sequences</taxon>
        <taxon>metagenomes</taxon>
        <taxon>ecological metagenomes</taxon>
    </lineage>
</organism>
<proteinExistence type="inferred from homology"/>
<evidence type="ECO:0000256" key="1">
    <source>
        <dbReference type="ARBA" id="ARBA00001937"/>
    </source>
</evidence>
<dbReference type="FunFam" id="3.40.50.720:FF:000924">
    <property type="entry name" value="GDP-mannose 4,6 dehydratase"/>
    <property type="match status" value="1"/>
</dbReference>
<dbReference type="InterPro" id="IPR016040">
    <property type="entry name" value="NAD(P)-bd_dom"/>
</dbReference>
<dbReference type="CDD" id="cd05260">
    <property type="entry name" value="GDP_MD_SDR_e"/>
    <property type="match status" value="1"/>
</dbReference>
<sequence>MTKRALITGITGQDGAYLSQFLLSKGYEVFGAVRRTSSINTGRLSELGVLDEINMVSMDLAEITNIQRVVEEVAPDEIYNLAAQSFVQTSFEQPIYTSDIDAIGVHRILETIRNLGGKPKFYQASSSEMFGKAQGVPQNEKTPFYPRSPYGISKLYAHWTTVNYRESWDLHSCSGILFNHESPLRGIEFVTRKISLGMAEIAHRKKNRVSLGNLNAERDWGFSGDYVKAMWMMLQQKNPKDYVIATGKTHSVREFAEKAAQAIDLEIEWMGDKDDEVGVSKDTGDTIITVNKSFNRPAEIDHLLGDSHLANNELGWKPEVDFEGLVEMMVQSDLKRVEQGAVWF</sequence>
<dbReference type="PANTHER" id="PTHR43715:SF1">
    <property type="entry name" value="GDP-MANNOSE 4,6 DEHYDRATASE"/>
    <property type="match status" value="1"/>
</dbReference>
<dbReference type="InterPro" id="IPR036291">
    <property type="entry name" value="NAD(P)-bd_dom_sf"/>
</dbReference>